<dbReference type="EMBL" id="PXXK01000056">
    <property type="protein sequence ID" value="RFN52891.1"/>
    <property type="molecule type" value="Genomic_DNA"/>
</dbReference>
<evidence type="ECO:0000259" key="2">
    <source>
        <dbReference type="Pfam" id="PF09949"/>
    </source>
</evidence>
<feature type="domain" description="Phosphatidate phosphatase APP1 catalytic" evidence="2">
    <location>
        <begin position="357"/>
        <end position="506"/>
    </location>
</feature>
<feature type="region of interest" description="Disordered" evidence="1">
    <location>
        <begin position="211"/>
        <end position="268"/>
    </location>
</feature>
<name>A0A395MYA7_9HYPO</name>
<dbReference type="InterPro" id="IPR017210">
    <property type="entry name" value="APP1"/>
</dbReference>
<sequence length="832" mass="91392">MMGYGSNRETSPGDGERGYRRKRLAAMAGNLYRSGQAAVTEIKESYNQTRSNPAGAGHENHGRIHIPGAFPDVAIVVKGDDQMVLFPSYAKQHTKQDWGEMAAHDTDAPHGSIRDEDFWRQEWERKEDENAIVDVDVRGWIYAPHTGPMTRKNRILIGLARQLSGIPAPRADQAYSPGTGLPRSHHQISEEQKEQEKINSEARRIELIGQREKQAAYQGRFSEKPPEVDDPSTDSYYQPSRRGNQSPDSAPSSPTMSARTMTSNTNAGELSDSDLILANANLMARIAPFMTNPSVALPITFFFYNETKSQSKTVMTNDAGHFVIRAALDFVPTHVRVLADEDLSAVQEIKIIEPYGVSLISDIDDTVKKSNISAGAKEIFRNTFIRDLADLSVEGVKEWYNRMANMGVSIHYCSNSPWQLFPVLASFFKMHGLPPGSLHLKQYSGMLQGIFEPVAERKKSTLNRLLRDFPERKFILVGDSGEADLEVYTELALSNPGRILAVFIRDVTTPEETGYFSSGFDLNRPKTAGPSHEASRNVSRKSSYQNLSSSGYRGERRPSAGPTMGTLIDFSDEPRQTRIDRNAALSQVQNSDAKSASTADLLSGRKPAPPRPAKPVALRSAKSITELNKGLSRTNSDELPPPPPPRRPGVQARESTAPHPLKQIHNSSQQSSGSGNGTFKIPAQSRSGSASSGGGPPLPPPRRRGTPSSISDSNQNPPLPPRPTQSSANLDVEDYDPLPPPSANPPTSFGSMASGYRSDGNTSTAGSPNMGPQAVNKKLELWRRRLARAHEQLDGLGVALYTWRRGNDVIAEAEGIIKRALADMDRKRRMNR</sequence>
<feature type="compositionally biased region" description="Polar residues" evidence="1">
    <location>
        <begin position="622"/>
        <end position="634"/>
    </location>
</feature>
<proteinExistence type="predicted"/>
<gene>
    <name evidence="3" type="ORF">FIE12Z_2815</name>
</gene>
<reference evidence="3 4" key="1">
    <citation type="journal article" date="2018" name="PLoS Pathog.">
        <title>Evolution of structural diversity of trichothecenes, a family of toxins produced by plant pathogenic and entomopathogenic fungi.</title>
        <authorList>
            <person name="Proctor R.H."/>
            <person name="McCormick S.P."/>
            <person name="Kim H.S."/>
            <person name="Cardoza R.E."/>
            <person name="Stanley A.M."/>
            <person name="Lindo L."/>
            <person name="Kelly A."/>
            <person name="Brown D.W."/>
            <person name="Lee T."/>
            <person name="Vaughan M.M."/>
            <person name="Alexander N.J."/>
            <person name="Busman M."/>
            <person name="Gutierrez S."/>
        </authorList>
    </citation>
    <scope>NUCLEOTIDE SEQUENCE [LARGE SCALE GENOMIC DNA]</scope>
    <source>
        <strain evidence="3 4">NRRL 13405</strain>
    </source>
</reference>
<dbReference type="GO" id="GO:0030479">
    <property type="term" value="C:actin cortical patch"/>
    <property type="evidence" value="ECO:0007669"/>
    <property type="project" value="TreeGrafter"/>
</dbReference>
<dbReference type="PANTHER" id="PTHR28208:SF3">
    <property type="entry name" value="PHOSPHATIDATE PHOSPHATASE APP1"/>
    <property type="match status" value="1"/>
</dbReference>
<feature type="compositionally biased region" description="Polar residues" evidence="1">
    <location>
        <begin position="584"/>
        <end position="600"/>
    </location>
</feature>
<evidence type="ECO:0000313" key="4">
    <source>
        <dbReference type="Proteomes" id="UP000265631"/>
    </source>
</evidence>
<dbReference type="Pfam" id="PF09949">
    <property type="entry name" value="APP1_cat"/>
    <property type="match status" value="1"/>
</dbReference>
<feature type="region of interest" description="Disordered" evidence="1">
    <location>
        <begin position="515"/>
        <end position="772"/>
    </location>
</feature>
<feature type="compositionally biased region" description="Basic and acidic residues" evidence="1">
    <location>
        <begin position="572"/>
        <end position="581"/>
    </location>
</feature>
<dbReference type="InterPro" id="IPR052935">
    <property type="entry name" value="Mg2+_PAP"/>
</dbReference>
<evidence type="ECO:0000256" key="1">
    <source>
        <dbReference type="SAM" id="MobiDB-lite"/>
    </source>
</evidence>
<dbReference type="InterPro" id="IPR019236">
    <property type="entry name" value="APP1_cat"/>
</dbReference>
<protein>
    <submittedName>
        <fullName evidence="3">Putative actin cytoskeleton organization and biogenesis</fullName>
    </submittedName>
</protein>
<feature type="compositionally biased region" description="Polar residues" evidence="1">
    <location>
        <begin position="536"/>
        <end position="551"/>
    </location>
</feature>
<feature type="compositionally biased region" description="Polar residues" evidence="1">
    <location>
        <begin position="233"/>
        <end position="268"/>
    </location>
</feature>
<dbReference type="PIRSF" id="PIRSF037464">
    <property type="entry name" value="UCP037464_APP1"/>
    <property type="match status" value="1"/>
</dbReference>
<dbReference type="PANTHER" id="PTHR28208">
    <property type="entry name" value="PHOSPHATIDATE PHOSPHATASE APP1"/>
    <property type="match status" value="1"/>
</dbReference>
<organism evidence="3 4">
    <name type="scientific">Fusarium flagelliforme</name>
    <dbReference type="NCBI Taxonomy" id="2675880"/>
    <lineage>
        <taxon>Eukaryota</taxon>
        <taxon>Fungi</taxon>
        <taxon>Dikarya</taxon>
        <taxon>Ascomycota</taxon>
        <taxon>Pezizomycotina</taxon>
        <taxon>Sordariomycetes</taxon>
        <taxon>Hypocreomycetidae</taxon>
        <taxon>Hypocreales</taxon>
        <taxon>Nectriaceae</taxon>
        <taxon>Fusarium</taxon>
        <taxon>Fusarium incarnatum-equiseti species complex</taxon>
    </lineage>
</organism>
<dbReference type="Proteomes" id="UP000265631">
    <property type="component" value="Unassembled WGS sequence"/>
</dbReference>
<feature type="region of interest" description="Disordered" evidence="1">
    <location>
        <begin position="169"/>
        <end position="199"/>
    </location>
</feature>
<feature type="compositionally biased region" description="Basic and acidic residues" evidence="1">
    <location>
        <begin position="187"/>
        <end position="199"/>
    </location>
</feature>
<dbReference type="OrthoDB" id="2117591at2759"/>
<evidence type="ECO:0000313" key="3">
    <source>
        <dbReference type="EMBL" id="RFN52891.1"/>
    </source>
</evidence>
<dbReference type="STRING" id="2594813.A0A395MYA7"/>
<dbReference type="AlphaFoldDB" id="A0A395MYA7"/>
<dbReference type="GO" id="GO:0008195">
    <property type="term" value="F:phosphatidate phosphatase activity"/>
    <property type="evidence" value="ECO:0007669"/>
    <property type="project" value="InterPro"/>
</dbReference>
<keyword evidence="4" id="KW-1185">Reference proteome</keyword>
<comment type="caution">
    <text evidence="3">The sequence shown here is derived from an EMBL/GenBank/DDBJ whole genome shotgun (WGS) entry which is preliminary data.</text>
</comment>
<accession>A0A395MYA7</accession>